<protein>
    <recommendedName>
        <fullName evidence="15 16">Type III pantothenate kinase</fullName>
        <ecNumber evidence="6 16">2.7.1.33</ecNumber>
    </recommendedName>
    <alternativeName>
        <fullName evidence="16">PanK-III</fullName>
    </alternativeName>
    <alternativeName>
        <fullName evidence="16">Pantothenic acid kinase</fullName>
    </alternativeName>
</protein>
<dbReference type="NCBIfam" id="TIGR00671">
    <property type="entry name" value="baf"/>
    <property type="match status" value="1"/>
</dbReference>
<evidence type="ECO:0000256" key="13">
    <source>
        <dbReference type="ARBA" id="ARBA00022993"/>
    </source>
</evidence>
<dbReference type="RefSeq" id="WP_243123719.1">
    <property type="nucleotide sequence ID" value="NZ_CP132508.1"/>
</dbReference>
<feature type="binding site" evidence="16">
    <location>
        <position position="184"/>
    </location>
    <ligand>
        <name>substrate</name>
    </ligand>
</feature>
<keyword evidence="16" id="KW-0479">Metal-binding</keyword>
<dbReference type="Proteomes" id="UP001304683">
    <property type="component" value="Chromosome"/>
</dbReference>
<evidence type="ECO:0000256" key="7">
    <source>
        <dbReference type="ARBA" id="ARBA00022490"/>
    </source>
</evidence>
<keyword evidence="12 16" id="KW-0630">Potassium</keyword>
<gene>
    <name evidence="16" type="primary">coaX</name>
    <name evidence="18" type="ORF">Q5761_00520</name>
</gene>
<comment type="cofactor">
    <cofactor evidence="16">
        <name>NH4(+)</name>
        <dbReference type="ChEBI" id="CHEBI:28938"/>
    </cofactor>
    <cofactor evidence="16">
        <name>K(+)</name>
        <dbReference type="ChEBI" id="CHEBI:29103"/>
    </cofactor>
    <text evidence="16">A monovalent cation. Ammonium or potassium.</text>
</comment>
<dbReference type="EC" id="2.7.1.33" evidence="6 16"/>
<dbReference type="InterPro" id="IPR004619">
    <property type="entry name" value="Type_III_PanK"/>
</dbReference>
<evidence type="ECO:0000256" key="2">
    <source>
        <dbReference type="ARBA" id="ARBA00001958"/>
    </source>
</evidence>
<feature type="binding site" evidence="16">
    <location>
        <position position="100"/>
    </location>
    <ligand>
        <name>substrate</name>
    </ligand>
</feature>
<evidence type="ECO:0000256" key="9">
    <source>
        <dbReference type="ARBA" id="ARBA00022741"/>
    </source>
</evidence>
<comment type="cofactor">
    <cofactor evidence="2">
        <name>K(+)</name>
        <dbReference type="ChEBI" id="CHEBI:29103"/>
    </cofactor>
</comment>
<evidence type="ECO:0000256" key="5">
    <source>
        <dbReference type="ARBA" id="ARBA00011738"/>
    </source>
</evidence>
<dbReference type="Gene3D" id="3.30.420.40">
    <property type="match status" value="2"/>
</dbReference>
<name>A0ABZ0QNY7_9FIRM</name>
<dbReference type="CDD" id="cd24015">
    <property type="entry name" value="ASKHA_NBD_PanK-III"/>
    <property type="match status" value="1"/>
</dbReference>
<keyword evidence="10 16" id="KW-0418">Kinase</keyword>
<comment type="similarity">
    <text evidence="14 16">Belongs to the type III pantothenate kinase family.</text>
</comment>
<sequence length="278" mass="29143">MLLAIDIGNTHTKLSLYDGSRHVAGWRLSTNGERTADEFAVTLAALMRGRGLDLGQVTAVAICSVVPPALVPVVTMVRRDLGLEPLVVGPETDTGMPVAYENPRELGADRIANAVAARAEYGAPVIVVDLGTATKWEVVSPDGVYLGGAIAPGVAISLDALVRRAARLSRIELARPHRAIGRSTVEALRAGVLYGFAGQIDAVVDRIQDELGQPAPVVATGGLAPLIAPESRRIEHVDPHLTLKGLRWIHQRLAGSAASASGPAPGETARDRGRPGRA</sequence>
<dbReference type="NCBIfam" id="NF009855">
    <property type="entry name" value="PRK13321.1"/>
    <property type="match status" value="1"/>
</dbReference>
<evidence type="ECO:0000256" key="14">
    <source>
        <dbReference type="ARBA" id="ARBA00038036"/>
    </source>
</evidence>
<comment type="catalytic activity">
    <reaction evidence="1 16">
        <text>(R)-pantothenate + ATP = (R)-4'-phosphopantothenate + ADP + H(+)</text>
        <dbReference type="Rhea" id="RHEA:16373"/>
        <dbReference type="ChEBI" id="CHEBI:10986"/>
        <dbReference type="ChEBI" id="CHEBI:15378"/>
        <dbReference type="ChEBI" id="CHEBI:29032"/>
        <dbReference type="ChEBI" id="CHEBI:30616"/>
        <dbReference type="ChEBI" id="CHEBI:456216"/>
        <dbReference type="EC" id="2.7.1.33"/>
    </reaction>
</comment>
<evidence type="ECO:0000256" key="4">
    <source>
        <dbReference type="ARBA" id="ARBA00005225"/>
    </source>
</evidence>
<dbReference type="Pfam" id="PF03309">
    <property type="entry name" value="Pan_kinase"/>
    <property type="match status" value="1"/>
</dbReference>
<evidence type="ECO:0000256" key="6">
    <source>
        <dbReference type="ARBA" id="ARBA00012102"/>
    </source>
</evidence>
<evidence type="ECO:0000256" key="17">
    <source>
        <dbReference type="SAM" id="MobiDB-lite"/>
    </source>
</evidence>
<feature type="binding site" evidence="16">
    <location>
        <position position="129"/>
    </location>
    <ligand>
        <name>K(+)</name>
        <dbReference type="ChEBI" id="CHEBI:29103"/>
    </ligand>
</feature>
<dbReference type="HAMAP" id="MF_01274">
    <property type="entry name" value="Pantothen_kinase_3"/>
    <property type="match status" value="1"/>
</dbReference>
<dbReference type="PANTHER" id="PTHR34265">
    <property type="entry name" value="TYPE III PANTOTHENATE KINASE"/>
    <property type="match status" value="1"/>
</dbReference>
<dbReference type="InterPro" id="IPR043129">
    <property type="entry name" value="ATPase_NBD"/>
</dbReference>
<evidence type="ECO:0000256" key="16">
    <source>
        <dbReference type="HAMAP-Rule" id="MF_01274"/>
    </source>
</evidence>
<feature type="active site" description="Proton acceptor" evidence="16">
    <location>
        <position position="109"/>
    </location>
</feature>
<evidence type="ECO:0000313" key="18">
    <source>
        <dbReference type="EMBL" id="WPD19198.1"/>
    </source>
</evidence>
<dbReference type="GO" id="GO:0004594">
    <property type="term" value="F:pantothenate kinase activity"/>
    <property type="evidence" value="ECO:0007669"/>
    <property type="project" value="UniProtKB-EC"/>
</dbReference>
<keyword evidence="11 16" id="KW-0067">ATP-binding</keyword>
<dbReference type="SUPFAM" id="SSF53067">
    <property type="entry name" value="Actin-like ATPase domain"/>
    <property type="match status" value="2"/>
</dbReference>
<keyword evidence="9 16" id="KW-0547">Nucleotide-binding</keyword>
<evidence type="ECO:0000256" key="10">
    <source>
        <dbReference type="ARBA" id="ARBA00022777"/>
    </source>
</evidence>
<keyword evidence="7 16" id="KW-0963">Cytoplasm</keyword>
<evidence type="ECO:0000256" key="11">
    <source>
        <dbReference type="ARBA" id="ARBA00022840"/>
    </source>
</evidence>
<evidence type="ECO:0000256" key="8">
    <source>
        <dbReference type="ARBA" id="ARBA00022679"/>
    </source>
</evidence>
<keyword evidence="13 16" id="KW-0173">Coenzyme A biosynthesis</keyword>
<dbReference type="EMBL" id="CP132508">
    <property type="protein sequence ID" value="WPD19198.1"/>
    <property type="molecule type" value="Genomic_DNA"/>
</dbReference>
<comment type="subunit">
    <text evidence="5 16">Homodimer.</text>
</comment>
<keyword evidence="8 16" id="KW-0808">Transferase</keyword>
<feature type="binding site" evidence="16">
    <location>
        <position position="132"/>
    </location>
    <ligand>
        <name>ATP</name>
        <dbReference type="ChEBI" id="CHEBI:30616"/>
    </ligand>
</feature>
<proteinExistence type="inferred from homology"/>
<feature type="region of interest" description="Disordered" evidence="17">
    <location>
        <begin position="257"/>
        <end position="278"/>
    </location>
</feature>
<feature type="compositionally biased region" description="Basic and acidic residues" evidence="17">
    <location>
        <begin position="268"/>
        <end position="278"/>
    </location>
</feature>
<keyword evidence="19" id="KW-1185">Reference proteome</keyword>
<comment type="function">
    <text evidence="16">Catalyzes the phosphorylation of pantothenate (Pan), the first step in CoA biosynthesis.</text>
</comment>
<evidence type="ECO:0000313" key="19">
    <source>
        <dbReference type="Proteomes" id="UP001304683"/>
    </source>
</evidence>
<feature type="binding site" evidence="16">
    <location>
        <begin position="107"/>
        <end position="110"/>
    </location>
    <ligand>
        <name>substrate</name>
    </ligand>
</feature>
<feature type="compositionally biased region" description="Low complexity" evidence="17">
    <location>
        <begin position="257"/>
        <end position="266"/>
    </location>
</feature>
<reference evidence="18 19" key="1">
    <citation type="submission" date="2023-08" db="EMBL/GenBank/DDBJ databases">
        <title>Genome sequence of Thermaerobacter compostii strain Ins1, a spore-forming filamentous bacterium isolated from a deep geothermal reservoir.</title>
        <authorList>
            <person name="Bregnard D."/>
            <person name="Gonzalez D."/>
            <person name="Junier P."/>
        </authorList>
    </citation>
    <scope>NUCLEOTIDE SEQUENCE [LARGE SCALE GENOMIC DNA]</scope>
    <source>
        <strain evidence="18 19">Ins1</strain>
    </source>
</reference>
<comment type="pathway">
    <text evidence="4 16">Cofactor biosynthesis; coenzyme A biosynthesis; CoA from (R)-pantothenate: step 1/5.</text>
</comment>
<comment type="subcellular location">
    <subcellularLocation>
        <location evidence="3 16">Cytoplasm</location>
    </subcellularLocation>
</comment>
<dbReference type="PANTHER" id="PTHR34265:SF1">
    <property type="entry name" value="TYPE III PANTOTHENATE KINASE"/>
    <property type="match status" value="1"/>
</dbReference>
<feature type="binding site" evidence="16">
    <location>
        <begin position="6"/>
        <end position="13"/>
    </location>
    <ligand>
        <name>ATP</name>
        <dbReference type="ChEBI" id="CHEBI:30616"/>
    </ligand>
</feature>
<evidence type="ECO:0000256" key="1">
    <source>
        <dbReference type="ARBA" id="ARBA00001206"/>
    </source>
</evidence>
<evidence type="ECO:0000256" key="15">
    <source>
        <dbReference type="ARBA" id="ARBA00040883"/>
    </source>
</evidence>
<evidence type="ECO:0000256" key="12">
    <source>
        <dbReference type="ARBA" id="ARBA00022958"/>
    </source>
</evidence>
<evidence type="ECO:0000256" key="3">
    <source>
        <dbReference type="ARBA" id="ARBA00004496"/>
    </source>
</evidence>
<organism evidence="18 19">
    <name type="scientific">Thermaerobacter composti</name>
    <dbReference type="NCBI Taxonomy" id="554949"/>
    <lineage>
        <taxon>Bacteria</taxon>
        <taxon>Bacillati</taxon>
        <taxon>Bacillota</taxon>
        <taxon>Clostridia</taxon>
        <taxon>Eubacteriales</taxon>
        <taxon>Clostridiales Family XVII. Incertae Sedis</taxon>
        <taxon>Thermaerobacter</taxon>
    </lineage>
</organism>
<accession>A0ABZ0QNY7</accession>